<reference evidence="3" key="1">
    <citation type="journal article" date="2019" name="Int. J. Syst. Evol. Microbiol.">
        <title>The Global Catalogue of Microorganisms (GCM) 10K type strain sequencing project: providing services to taxonomists for standard genome sequencing and annotation.</title>
        <authorList>
            <consortium name="The Broad Institute Genomics Platform"/>
            <consortium name="The Broad Institute Genome Sequencing Center for Infectious Disease"/>
            <person name="Wu L."/>
            <person name="Ma J."/>
        </authorList>
    </citation>
    <scope>NUCLEOTIDE SEQUENCE [LARGE SCALE GENOMIC DNA]</scope>
    <source>
        <strain evidence="3">CCUG 58412</strain>
    </source>
</reference>
<evidence type="ECO:0000313" key="2">
    <source>
        <dbReference type="EMBL" id="MFD0913969.1"/>
    </source>
</evidence>
<comment type="caution">
    <text evidence="2">The sequence shown here is derived from an EMBL/GenBank/DDBJ whole genome shotgun (WGS) entry which is preliminary data.</text>
</comment>
<keyword evidence="3" id="KW-1185">Reference proteome</keyword>
<dbReference type="EMBL" id="JBHTKB010000002">
    <property type="protein sequence ID" value="MFD0913969.1"/>
    <property type="molecule type" value="Genomic_DNA"/>
</dbReference>
<gene>
    <name evidence="2" type="ORF">ACFQ1Z_10455</name>
</gene>
<proteinExistence type="predicted"/>
<accession>A0ABW3F7Z4</accession>
<protein>
    <submittedName>
        <fullName evidence="2">Uncharacterized protein</fullName>
    </submittedName>
</protein>
<feature type="compositionally biased region" description="Basic and acidic residues" evidence="1">
    <location>
        <begin position="1"/>
        <end position="11"/>
    </location>
</feature>
<evidence type="ECO:0000256" key="1">
    <source>
        <dbReference type="SAM" id="MobiDB-lite"/>
    </source>
</evidence>
<organism evidence="2 3">
    <name type="scientific">Methylophilus luteus</name>
    <dbReference type="NCBI Taxonomy" id="640108"/>
    <lineage>
        <taxon>Bacteria</taxon>
        <taxon>Pseudomonadati</taxon>
        <taxon>Pseudomonadota</taxon>
        <taxon>Betaproteobacteria</taxon>
        <taxon>Nitrosomonadales</taxon>
        <taxon>Methylophilaceae</taxon>
        <taxon>Methylophilus</taxon>
    </lineage>
</organism>
<dbReference type="RefSeq" id="WP_379057477.1">
    <property type="nucleotide sequence ID" value="NZ_JBHTKB010000002.1"/>
</dbReference>
<feature type="region of interest" description="Disordered" evidence="1">
    <location>
        <begin position="1"/>
        <end position="47"/>
    </location>
</feature>
<feature type="compositionally biased region" description="Basic and acidic residues" evidence="1">
    <location>
        <begin position="31"/>
        <end position="43"/>
    </location>
</feature>
<evidence type="ECO:0000313" key="3">
    <source>
        <dbReference type="Proteomes" id="UP001597128"/>
    </source>
</evidence>
<name>A0ABW3F7Z4_9PROT</name>
<dbReference type="Proteomes" id="UP001597128">
    <property type="component" value="Unassembled WGS sequence"/>
</dbReference>
<sequence length="65" mass="7384">MLEKTRLEHTWIEPTSLDSREGAAPSTQTTVREEKLQQREGKSGTRTVKQALAINHLKVRKLADN</sequence>